<dbReference type="RefSeq" id="WP_285450976.1">
    <property type="nucleotide sequence ID" value="NZ_CP127173.1"/>
</dbReference>
<organism evidence="1 2">
    <name type="scientific">Amycolatopsis nalaikhensis</name>
    <dbReference type="NCBI Taxonomy" id="715472"/>
    <lineage>
        <taxon>Bacteria</taxon>
        <taxon>Bacillati</taxon>
        <taxon>Actinomycetota</taxon>
        <taxon>Actinomycetes</taxon>
        <taxon>Pseudonocardiales</taxon>
        <taxon>Pseudonocardiaceae</taxon>
        <taxon>Amycolatopsis</taxon>
    </lineage>
</organism>
<dbReference type="InterPro" id="IPR009351">
    <property type="entry name" value="AlkZ-like"/>
</dbReference>
<sequence length="357" mass="38772">MTVLGQRALNRALLARQHLLERASLSATEMVGHLVGMQGQAPLAPYVALWTRLSAFRPEELARLVTGRDVVRGLLMRGTVHLVLADDARVLRPLVQRVVAAGYTGHFGRRVGGADLGEVAALGRKLLEERPRSRRQVQDAFAERWPEHDAEALSYAVAYLVPTAQVTPRGVWGETGPARLTTLDGWLGRPLAEDPSLEDVVRRYLRAFGPASVADVQAWSGLTKVRDVVEAMGLRTFRAESGEVLYDVEDGLLPGPDVPAPVRFLPEYDNVLLGHADRGRVLPPGRRVPLPPGNGASRGTLLVDGFYRADWRLHGTGLTVTPHGRLATGQRAEIVAEGGRLLEFLGAGEAEVRFGGI</sequence>
<gene>
    <name evidence="1" type="ORF">QP939_36620</name>
</gene>
<evidence type="ECO:0000313" key="1">
    <source>
        <dbReference type="EMBL" id="WIV54353.1"/>
    </source>
</evidence>
<reference evidence="1 2" key="1">
    <citation type="submission" date="2023-06" db="EMBL/GenBank/DDBJ databases">
        <authorList>
            <person name="Oyuntsetseg B."/>
            <person name="Kim S.B."/>
        </authorList>
    </citation>
    <scope>NUCLEOTIDE SEQUENCE [LARGE SCALE GENOMIC DNA]</scope>
    <source>
        <strain evidence="1 2">2-2</strain>
    </source>
</reference>
<dbReference type="GO" id="GO:0003677">
    <property type="term" value="F:DNA binding"/>
    <property type="evidence" value="ECO:0007669"/>
    <property type="project" value="UniProtKB-KW"/>
</dbReference>
<accession>A0ABY8XFG6</accession>
<name>A0ABY8XFG6_9PSEU</name>
<dbReference type="PANTHER" id="PTHR38479:SF2">
    <property type="entry name" value="WINGED HELIX DNA-BINDING DOMAIN-CONTAINING PROTEIN"/>
    <property type="match status" value="1"/>
</dbReference>
<protein>
    <submittedName>
        <fullName evidence="1">Winged helix DNA-binding domain-containing protein</fullName>
    </submittedName>
</protein>
<evidence type="ECO:0000313" key="2">
    <source>
        <dbReference type="Proteomes" id="UP001227101"/>
    </source>
</evidence>
<keyword evidence="2" id="KW-1185">Reference proteome</keyword>
<dbReference type="PANTHER" id="PTHR38479">
    <property type="entry name" value="LMO0824 PROTEIN"/>
    <property type="match status" value="1"/>
</dbReference>
<proteinExistence type="predicted"/>
<dbReference type="EMBL" id="CP127173">
    <property type="protein sequence ID" value="WIV54353.1"/>
    <property type="molecule type" value="Genomic_DNA"/>
</dbReference>
<dbReference type="Pfam" id="PF06224">
    <property type="entry name" value="AlkZ-like"/>
    <property type="match status" value="1"/>
</dbReference>
<keyword evidence="1" id="KW-0238">DNA-binding</keyword>
<dbReference type="Proteomes" id="UP001227101">
    <property type="component" value="Chromosome"/>
</dbReference>